<dbReference type="InterPro" id="IPR036390">
    <property type="entry name" value="WH_DNA-bd_sf"/>
</dbReference>
<dbReference type="Pfam" id="PF01037">
    <property type="entry name" value="AsnC_trans_reg"/>
    <property type="match status" value="1"/>
</dbReference>
<dbReference type="InterPro" id="IPR011008">
    <property type="entry name" value="Dimeric_a/b-barrel"/>
</dbReference>
<dbReference type="PROSITE" id="PS50956">
    <property type="entry name" value="HTH_ASNC_2"/>
    <property type="match status" value="1"/>
</dbReference>
<reference evidence="5 6" key="1">
    <citation type="submission" date="2018-06" db="EMBL/GenBank/DDBJ databases">
        <authorList>
            <person name="Strepis N."/>
        </authorList>
    </citation>
    <scope>NUCLEOTIDE SEQUENCE [LARGE SCALE GENOMIC DNA]</scope>
    <source>
        <strain evidence="5">LUCI</strain>
    </source>
</reference>
<sequence length="139" mass="15789">MIDLDLTDVKILQILQENGRMPWKEIGAAVHLTGQAVADRVHRLEDLGVIKEYKAILDDSLLGIEQVALLTIFLKSGRHTDFRAFIHGKAEICEAHRISGDGCYWLKAKLSSQMQLNQLLDEIIEFGNYRLCLSVDHFK</sequence>
<dbReference type="SUPFAM" id="SSF54909">
    <property type="entry name" value="Dimeric alpha+beta barrel"/>
    <property type="match status" value="1"/>
</dbReference>
<evidence type="ECO:0000256" key="3">
    <source>
        <dbReference type="ARBA" id="ARBA00023163"/>
    </source>
</evidence>
<protein>
    <submittedName>
        <fullName evidence="5">Asnc bacterial regulatory protein hth signature</fullName>
    </submittedName>
</protein>
<evidence type="ECO:0000313" key="6">
    <source>
        <dbReference type="Proteomes" id="UP000277811"/>
    </source>
</evidence>
<dbReference type="AlphaFoldDB" id="A0A498RFX3"/>
<keyword evidence="2" id="KW-0238">DNA-binding</keyword>
<gene>
    <name evidence="5" type="ORF">LUCI_5008</name>
</gene>
<evidence type="ECO:0000256" key="2">
    <source>
        <dbReference type="ARBA" id="ARBA00023125"/>
    </source>
</evidence>
<dbReference type="SMART" id="SM00344">
    <property type="entry name" value="HTH_ASNC"/>
    <property type="match status" value="1"/>
</dbReference>
<dbReference type="InterPro" id="IPR019888">
    <property type="entry name" value="Tscrpt_reg_AsnC-like"/>
</dbReference>
<proteinExistence type="predicted"/>
<dbReference type="OrthoDB" id="66249at2"/>
<dbReference type="InterPro" id="IPR000485">
    <property type="entry name" value="AsnC-type_HTH_dom"/>
</dbReference>
<dbReference type="Gene3D" id="3.30.70.920">
    <property type="match status" value="1"/>
</dbReference>
<dbReference type="PANTHER" id="PTHR30154">
    <property type="entry name" value="LEUCINE-RESPONSIVE REGULATORY PROTEIN"/>
    <property type="match status" value="1"/>
</dbReference>
<evidence type="ECO:0000259" key="4">
    <source>
        <dbReference type="PROSITE" id="PS50956"/>
    </source>
</evidence>
<dbReference type="InterPro" id="IPR019887">
    <property type="entry name" value="Tscrpt_reg_AsnC/Lrp_C"/>
</dbReference>
<accession>A0A498RFX3</accession>
<evidence type="ECO:0000313" key="5">
    <source>
        <dbReference type="EMBL" id="VBB09710.1"/>
    </source>
</evidence>
<dbReference type="InterPro" id="IPR036388">
    <property type="entry name" value="WH-like_DNA-bd_sf"/>
</dbReference>
<dbReference type="PRINTS" id="PR00033">
    <property type="entry name" value="HTHASNC"/>
</dbReference>
<dbReference type="EMBL" id="UPPP01000133">
    <property type="protein sequence ID" value="VBB09710.1"/>
    <property type="molecule type" value="Genomic_DNA"/>
</dbReference>
<organism evidence="5 6">
    <name type="scientific">Lucifera butyrica</name>
    <dbReference type="NCBI Taxonomy" id="1351585"/>
    <lineage>
        <taxon>Bacteria</taxon>
        <taxon>Bacillati</taxon>
        <taxon>Bacillota</taxon>
        <taxon>Negativicutes</taxon>
        <taxon>Veillonellales</taxon>
        <taxon>Veillonellaceae</taxon>
        <taxon>Lucifera</taxon>
    </lineage>
</organism>
<keyword evidence="3" id="KW-0804">Transcription</keyword>
<dbReference type="SUPFAM" id="SSF46785">
    <property type="entry name" value="Winged helix' DNA-binding domain"/>
    <property type="match status" value="1"/>
</dbReference>
<feature type="domain" description="HTH asnC-type" evidence="4">
    <location>
        <begin position="4"/>
        <end position="65"/>
    </location>
</feature>
<dbReference type="Gene3D" id="1.10.10.10">
    <property type="entry name" value="Winged helix-like DNA-binding domain superfamily/Winged helix DNA-binding domain"/>
    <property type="match status" value="1"/>
</dbReference>
<dbReference type="PANTHER" id="PTHR30154:SF55">
    <property type="entry name" value="HTH-TYPE TRANSCRIPTIONAL REGULATOR LRPB"/>
    <property type="match status" value="1"/>
</dbReference>
<evidence type="ECO:0000256" key="1">
    <source>
        <dbReference type="ARBA" id="ARBA00023015"/>
    </source>
</evidence>
<keyword evidence="6" id="KW-1185">Reference proteome</keyword>
<dbReference type="GO" id="GO:0043565">
    <property type="term" value="F:sequence-specific DNA binding"/>
    <property type="evidence" value="ECO:0007669"/>
    <property type="project" value="InterPro"/>
</dbReference>
<dbReference type="GO" id="GO:0043200">
    <property type="term" value="P:response to amino acid"/>
    <property type="evidence" value="ECO:0007669"/>
    <property type="project" value="TreeGrafter"/>
</dbReference>
<dbReference type="RefSeq" id="WP_122630510.1">
    <property type="nucleotide sequence ID" value="NZ_UPPP01000133.1"/>
</dbReference>
<name>A0A498RFX3_9FIRM</name>
<keyword evidence="1" id="KW-0805">Transcription regulation</keyword>
<dbReference type="Pfam" id="PF13404">
    <property type="entry name" value="HTH_AsnC-type"/>
    <property type="match status" value="1"/>
</dbReference>
<dbReference type="GO" id="GO:0005829">
    <property type="term" value="C:cytosol"/>
    <property type="evidence" value="ECO:0007669"/>
    <property type="project" value="TreeGrafter"/>
</dbReference>
<dbReference type="Proteomes" id="UP000277811">
    <property type="component" value="Unassembled WGS sequence"/>
</dbReference>